<dbReference type="Pfam" id="PF01979">
    <property type="entry name" value="Amidohydro_1"/>
    <property type="match status" value="1"/>
</dbReference>
<dbReference type="SUPFAM" id="SSF51338">
    <property type="entry name" value="Composite domain of metallo-dependent hydrolases"/>
    <property type="match status" value="2"/>
</dbReference>
<dbReference type="Gene3D" id="3.20.20.140">
    <property type="entry name" value="Metal-dependent hydrolases"/>
    <property type="match status" value="1"/>
</dbReference>
<dbReference type="AlphaFoldDB" id="A0A8B2NW03"/>
<organism evidence="4 5">
    <name type="scientific">Acuticoccus sediminis</name>
    <dbReference type="NCBI Taxonomy" id="2184697"/>
    <lineage>
        <taxon>Bacteria</taxon>
        <taxon>Pseudomonadati</taxon>
        <taxon>Pseudomonadota</taxon>
        <taxon>Alphaproteobacteria</taxon>
        <taxon>Hyphomicrobiales</taxon>
        <taxon>Amorphaceae</taxon>
        <taxon>Acuticoccus</taxon>
    </lineage>
</organism>
<dbReference type="Gene3D" id="2.30.40.10">
    <property type="entry name" value="Urease, subunit C, domain 1"/>
    <property type="match status" value="1"/>
</dbReference>
<accession>A0A8B2NW03</accession>
<protein>
    <submittedName>
        <fullName evidence="4">N-ethylammeline chlorohydrolase</fullName>
    </submittedName>
</protein>
<proteinExistence type="inferred from homology"/>
<dbReference type="InterPro" id="IPR050287">
    <property type="entry name" value="MTA/SAH_deaminase"/>
</dbReference>
<name>A0A8B2NW03_9HYPH</name>
<dbReference type="EMBL" id="QHHQ01000002">
    <property type="protein sequence ID" value="RAI01704.1"/>
    <property type="molecule type" value="Genomic_DNA"/>
</dbReference>
<dbReference type="OrthoDB" id="9796020at2"/>
<dbReference type="InterPro" id="IPR011059">
    <property type="entry name" value="Metal-dep_hydrolase_composite"/>
</dbReference>
<comment type="similarity">
    <text evidence="1">Belongs to the metallo-dependent hydrolases superfamily. ATZ/TRZ family.</text>
</comment>
<dbReference type="InterPro" id="IPR006680">
    <property type="entry name" value="Amidohydro-rel"/>
</dbReference>
<dbReference type="PANTHER" id="PTHR43794:SF11">
    <property type="entry name" value="AMIDOHYDROLASE-RELATED DOMAIN-CONTAINING PROTEIN"/>
    <property type="match status" value="1"/>
</dbReference>
<feature type="domain" description="Amidohydrolase-related" evidence="3">
    <location>
        <begin position="57"/>
        <end position="427"/>
    </location>
</feature>
<gene>
    <name evidence="4" type="ORF">DLJ53_09850</name>
</gene>
<dbReference type="RefSeq" id="WP_111344763.1">
    <property type="nucleotide sequence ID" value="NZ_QHHQ01000002.1"/>
</dbReference>
<keyword evidence="5" id="KW-1185">Reference proteome</keyword>
<dbReference type="GO" id="GO:0016810">
    <property type="term" value="F:hydrolase activity, acting on carbon-nitrogen (but not peptide) bonds"/>
    <property type="evidence" value="ECO:0007669"/>
    <property type="project" value="InterPro"/>
</dbReference>
<comment type="caution">
    <text evidence="4">The sequence shown here is derived from an EMBL/GenBank/DDBJ whole genome shotgun (WGS) entry which is preliminary data.</text>
</comment>
<keyword evidence="2 4" id="KW-0378">Hydrolase</keyword>
<evidence type="ECO:0000259" key="3">
    <source>
        <dbReference type="Pfam" id="PF01979"/>
    </source>
</evidence>
<evidence type="ECO:0000256" key="1">
    <source>
        <dbReference type="ARBA" id="ARBA00006745"/>
    </source>
</evidence>
<dbReference type="InterPro" id="IPR032466">
    <property type="entry name" value="Metal_Hydrolase"/>
</dbReference>
<dbReference type="NCBIfam" id="NF004801">
    <property type="entry name" value="PRK06151.1"/>
    <property type="match status" value="1"/>
</dbReference>
<reference evidence="4 5" key="1">
    <citation type="submission" date="2018-05" db="EMBL/GenBank/DDBJ databases">
        <title>Acuticoccus sediminis sp. nov., isolated from deep-sea sediment of Indian Ocean.</title>
        <authorList>
            <person name="Liu X."/>
            <person name="Lai Q."/>
            <person name="Du Y."/>
            <person name="Sun F."/>
            <person name="Zhang X."/>
            <person name="Wang S."/>
            <person name="Shao Z."/>
        </authorList>
    </citation>
    <scope>NUCLEOTIDE SEQUENCE [LARGE SCALE GENOMIC DNA]</scope>
    <source>
        <strain evidence="4 5">PTG4-2</strain>
    </source>
</reference>
<evidence type="ECO:0000256" key="2">
    <source>
        <dbReference type="ARBA" id="ARBA00022801"/>
    </source>
</evidence>
<evidence type="ECO:0000313" key="4">
    <source>
        <dbReference type="EMBL" id="RAI01704.1"/>
    </source>
</evidence>
<dbReference type="Proteomes" id="UP000249590">
    <property type="component" value="Unassembled WGS sequence"/>
</dbReference>
<sequence>MPGRTLLAARWLIGHENGRHVILEDGELVLEDGRVVFAGHDFPGEVGERRDFGEAVIMPGFVDLDALSDLDTTILGYDTFPAWKTGRVWPETYLARGPYEMYTAEELAFQKRFAFAELIRNGITTALPIASLFYRAWGETVAEFEAAADAAEALGLRVYLGPAYRTGNQVVDAAGTIRPVYDEARGLAELDAAADFARRIEGRAGGRIRAMFAPDRIETSTATLLKRTADIAAGMGAPVRLHCCQSPTELALVADQHGTTPAVWLDSLGVLSERWLLPHGTHAGADDFAAMRAAGASLVHCPLVSARHGGALKTFPRLRAEGLNIAMGTDTWPADMILNMQVGMMTARILEGSPTAVRSEDYFDAATVGGADALGRPDLGRLAVGAKADVAVVALDRTLAGTDPVQSLMTSASGRDVTDVYIDGRPVMTDRIVRGIDDAADFARAREQFAGLIARYPDRTLGHPPVERIFSSSYERVRVS</sequence>
<dbReference type="PANTHER" id="PTHR43794">
    <property type="entry name" value="AMINOHYDROLASE SSNA-RELATED"/>
    <property type="match status" value="1"/>
</dbReference>
<evidence type="ECO:0000313" key="5">
    <source>
        <dbReference type="Proteomes" id="UP000249590"/>
    </source>
</evidence>
<dbReference type="SUPFAM" id="SSF51556">
    <property type="entry name" value="Metallo-dependent hydrolases"/>
    <property type="match status" value="1"/>
</dbReference>